<keyword evidence="2" id="KW-1185">Reference proteome</keyword>
<protein>
    <submittedName>
        <fullName evidence="1">Uncharacterized protein</fullName>
    </submittedName>
</protein>
<gene>
    <name evidence="1" type="ORF">CEXT_106191</name>
</gene>
<organism evidence="1 2">
    <name type="scientific">Caerostris extrusa</name>
    <name type="common">Bark spider</name>
    <name type="synonym">Caerostris bankana</name>
    <dbReference type="NCBI Taxonomy" id="172846"/>
    <lineage>
        <taxon>Eukaryota</taxon>
        <taxon>Metazoa</taxon>
        <taxon>Ecdysozoa</taxon>
        <taxon>Arthropoda</taxon>
        <taxon>Chelicerata</taxon>
        <taxon>Arachnida</taxon>
        <taxon>Araneae</taxon>
        <taxon>Araneomorphae</taxon>
        <taxon>Entelegynae</taxon>
        <taxon>Araneoidea</taxon>
        <taxon>Araneidae</taxon>
        <taxon>Caerostris</taxon>
    </lineage>
</organism>
<name>A0AAV4PDS6_CAEEX</name>
<proteinExistence type="predicted"/>
<dbReference type="EMBL" id="BPLR01004410">
    <property type="protein sequence ID" value="GIX94710.1"/>
    <property type="molecule type" value="Genomic_DNA"/>
</dbReference>
<evidence type="ECO:0000313" key="1">
    <source>
        <dbReference type="EMBL" id="GIX94710.1"/>
    </source>
</evidence>
<accession>A0AAV4PDS6</accession>
<dbReference type="Proteomes" id="UP001054945">
    <property type="component" value="Unassembled WGS sequence"/>
</dbReference>
<sequence>MELILARVMTVAYWQSGLSYLKIVAFDDELRKSSFLNQGAQHQMFTNLSTQTFRPARELLFLAVPHTNRKQRLKLANSCRGPWRRNEVEVAGERSTISYHGEQLLRVLRQVPVRIHEL</sequence>
<comment type="caution">
    <text evidence="1">The sequence shown here is derived from an EMBL/GenBank/DDBJ whole genome shotgun (WGS) entry which is preliminary data.</text>
</comment>
<dbReference type="AlphaFoldDB" id="A0AAV4PDS6"/>
<reference evidence="1 2" key="1">
    <citation type="submission" date="2021-06" db="EMBL/GenBank/DDBJ databases">
        <title>Caerostris extrusa draft genome.</title>
        <authorList>
            <person name="Kono N."/>
            <person name="Arakawa K."/>
        </authorList>
    </citation>
    <scope>NUCLEOTIDE SEQUENCE [LARGE SCALE GENOMIC DNA]</scope>
</reference>
<evidence type="ECO:0000313" key="2">
    <source>
        <dbReference type="Proteomes" id="UP001054945"/>
    </source>
</evidence>